<evidence type="ECO:0008006" key="3">
    <source>
        <dbReference type="Google" id="ProtNLM"/>
    </source>
</evidence>
<keyword evidence="2" id="KW-1185">Reference proteome</keyword>
<organism evidence="1 2">
    <name type="scientific">Ancylobacter polymorphus</name>
    <dbReference type="NCBI Taxonomy" id="223390"/>
    <lineage>
        <taxon>Bacteria</taxon>
        <taxon>Pseudomonadati</taxon>
        <taxon>Pseudomonadota</taxon>
        <taxon>Alphaproteobacteria</taxon>
        <taxon>Hyphomicrobiales</taxon>
        <taxon>Xanthobacteraceae</taxon>
        <taxon>Ancylobacter</taxon>
    </lineage>
</organism>
<proteinExistence type="predicted"/>
<evidence type="ECO:0000313" key="2">
    <source>
        <dbReference type="Proteomes" id="UP001224682"/>
    </source>
</evidence>
<name>A0ABU0B8N5_9HYPH</name>
<protein>
    <recommendedName>
        <fullName evidence="3">MarR family transcriptional regulator</fullName>
    </recommendedName>
</protein>
<dbReference type="EMBL" id="JAUSUI010000001">
    <property type="protein sequence ID" value="MDQ0301402.1"/>
    <property type="molecule type" value="Genomic_DNA"/>
</dbReference>
<evidence type="ECO:0000313" key="1">
    <source>
        <dbReference type="EMBL" id="MDQ0301402.1"/>
    </source>
</evidence>
<gene>
    <name evidence="1" type="ORF">J2S75_000413</name>
</gene>
<comment type="caution">
    <text evidence="1">The sequence shown here is derived from an EMBL/GenBank/DDBJ whole genome shotgun (WGS) entry which is preliminary data.</text>
</comment>
<reference evidence="1 2" key="1">
    <citation type="submission" date="2023-07" db="EMBL/GenBank/DDBJ databases">
        <title>Genomic Encyclopedia of Type Strains, Phase IV (KMG-IV): sequencing the most valuable type-strain genomes for metagenomic binning, comparative biology and taxonomic classification.</title>
        <authorList>
            <person name="Goeker M."/>
        </authorList>
    </citation>
    <scope>NUCLEOTIDE SEQUENCE [LARGE SCALE GENOMIC DNA]</scope>
    <source>
        <strain evidence="1 2">DSM 2457</strain>
    </source>
</reference>
<dbReference type="RefSeq" id="WP_307017729.1">
    <property type="nucleotide sequence ID" value="NZ_JAUSUI010000001.1"/>
</dbReference>
<accession>A0ABU0B8N5</accession>
<sequence>MAYLAGMGRSGRQIADEVGVEDPQRVRAALRAMGLKLLREPGAMELIMVRVPRPVAVAATELADRSETTLEDFAARVLALMCLEERVMLQNLLDTGQAE</sequence>
<dbReference type="Proteomes" id="UP001224682">
    <property type="component" value="Unassembled WGS sequence"/>
</dbReference>